<dbReference type="CDD" id="cd03250">
    <property type="entry name" value="ABCC_MRP_domain1"/>
    <property type="match status" value="1"/>
</dbReference>
<proteinExistence type="predicted"/>
<evidence type="ECO:0000256" key="7">
    <source>
        <dbReference type="ARBA" id="ARBA00022989"/>
    </source>
</evidence>
<feature type="domain" description="ABC transporter" evidence="10">
    <location>
        <begin position="1204"/>
        <end position="1464"/>
    </location>
</feature>
<feature type="domain" description="ABC transmembrane type-1" evidence="11">
    <location>
        <begin position="214"/>
        <end position="510"/>
    </location>
</feature>
<dbReference type="Pfam" id="PF00005">
    <property type="entry name" value="ABC_tran"/>
    <property type="match status" value="2"/>
</dbReference>
<protein>
    <recommendedName>
        <fullName evidence="14">P-loop containing nucleoside triphosphate hydrolase protein</fullName>
    </recommendedName>
</protein>
<dbReference type="InterPro" id="IPR011527">
    <property type="entry name" value="ABC1_TM_dom"/>
</dbReference>
<feature type="transmembrane region" description="Helical" evidence="9">
    <location>
        <begin position="261"/>
        <end position="284"/>
    </location>
</feature>
<name>A0A9P6SYT0_9FUNG</name>
<feature type="transmembrane region" description="Helical" evidence="9">
    <location>
        <begin position="356"/>
        <end position="377"/>
    </location>
</feature>
<organism evidence="12 13">
    <name type="scientific">Entomortierella chlamydospora</name>
    <dbReference type="NCBI Taxonomy" id="101097"/>
    <lineage>
        <taxon>Eukaryota</taxon>
        <taxon>Fungi</taxon>
        <taxon>Fungi incertae sedis</taxon>
        <taxon>Mucoromycota</taxon>
        <taxon>Mortierellomycotina</taxon>
        <taxon>Mortierellomycetes</taxon>
        <taxon>Mortierellales</taxon>
        <taxon>Mortierellaceae</taxon>
        <taxon>Entomortierella</taxon>
    </lineage>
</organism>
<keyword evidence="4" id="KW-0677">Repeat</keyword>
<dbReference type="GO" id="GO:0000329">
    <property type="term" value="C:fungal-type vacuole membrane"/>
    <property type="evidence" value="ECO:0007669"/>
    <property type="project" value="UniProtKB-ARBA"/>
</dbReference>
<feature type="transmembrane region" description="Helical" evidence="9">
    <location>
        <begin position="217"/>
        <end position="241"/>
    </location>
</feature>
<dbReference type="PANTHER" id="PTHR24223">
    <property type="entry name" value="ATP-BINDING CASSETTE SUB-FAMILY C"/>
    <property type="match status" value="1"/>
</dbReference>
<sequence>MAVGPLDQLEIAKRRVCQNWVNASNKSYELGPGAIAMLITYSIAIILNKNEHLYEIRSSDYLFLYYLCTTFTCSISIYILQSEAEPSDLSSLRLLNTFTIIVILAFLFEAIPRTNTRVQQESREKEHLSDYDQANLLSRITYHYIQRIVSLGATRPLNEEDLKNTAPGYLKTRVNFRRISTSWENNIARSRASHGGRSPSLILTVLSTYRIKIVAMLAVRLIALSLIYLAPMLLGRLLKFIDEYGSTSKEGGRGPPPLKEGLLITTGILACNVLSTLLFAFSVAGNMDVGVSAYVGIEAMIYRKSMTLSPQARQKSTLGEVTNHMSVDTEKWLSSAYYLPHIITSPIELAVGIRMLYGLLGWSLIAGLTVFAIIMSIHAKMARSMNGYQDGMLRFTDLRLRLITEILSNIKTVKLYGWEDAFRKKIDALRTKELSYLKPLATIRSISKIGYSSISLLMALATFAIYSTVGGPDMTPGKMTPQIVFVSISLFNMLNEPLGMASYVISQTIALRIANLRIQKFLLQEELDTTIVQRYGRQPPRSPSNKGRKDQNLSIDIENGTFAWETEVGFPTTVIDSADHAEDVRQPLLSGSSTPNPTPARPVLNNISLQIPEGYLTAVVGRIGQGKSSLLSAIMGEMYKKQGTVRIYGELAYVPQQAWIINATVCDNIVFGRPFDQQLYDRIIYASGLRPDFEMLPAGDQTEIGERGINLSGGQKQRVSLARAVYQDADIYLLDDPLSAVDAHVDQHLWNNVIGPNGLLKNKTRVLVTHGIHHLEHVDQIVVFKDGTISETGEYKQLMNNGGAFNQLIKDYLVTATNKHKYGGSRVESGIDEDSQRKTHVAKGATVTSDDGGDNSHGVGELVAEEKMEDGRVGWYVAATYARAVSYRRTFICVVLFILGQGSHISTNFWLSYWINDTGHQDREVRALSYYLTIYGLLVIVYTIFDVAINYFCEVTCGMQGSITLHERLLTRVLRLPMRMGRIVNRFSSDINSVDAVLPEEINRLFTFMTFVGGTLALIAYSTPAFLLAIPILGIAVYIIQDYYIKSAGSLTRLFSVSKSPLFQHFSESLAGVSTIRVTKGLREQFILQNEVLGDVVVERMNMVFILGRWLQVRLEIVAAVAIFLFTSLAVINIDRLDSSLVGLTLTYGLGVITLTNYLVRTVSEVENLLVSVERIQEYSEKPMEAPAATGVRLPQNWPQKGLIAFKHYSARYRVGLNLSAKDVSFTVEPGQKIGIVGRSGAGKSTLTLALFRIIEAADSYWVLASDPSSSDSPIDPAIYSSSAGGLIEIDGIDISTLGLRDIRQHLAIIPQDPTLFAGTIRDNLDPFNELSDSDIWEALERAHLKAYISSLAGGLSFEVAQNGGNFSFGQRSLICLARAMLRKTKVLILDEATAAVDVETDDLIQKTIRKEFQDRTILTIAHRIKTVMDSDKILVLENGCVQEFDAPSKLLDRHTSLFYSLARQAGEI</sequence>
<evidence type="ECO:0008006" key="14">
    <source>
        <dbReference type="Google" id="ProtNLM"/>
    </source>
</evidence>
<dbReference type="InterPro" id="IPR003593">
    <property type="entry name" value="AAA+_ATPase"/>
</dbReference>
<dbReference type="GO" id="GO:0016887">
    <property type="term" value="F:ATP hydrolysis activity"/>
    <property type="evidence" value="ECO:0007669"/>
    <property type="project" value="InterPro"/>
</dbReference>
<dbReference type="CDD" id="cd03244">
    <property type="entry name" value="ABCC_MRP_domain2"/>
    <property type="match status" value="1"/>
</dbReference>
<keyword evidence="5" id="KW-0547">Nucleotide-binding</keyword>
<evidence type="ECO:0000259" key="11">
    <source>
        <dbReference type="PROSITE" id="PS50929"/>
    </source>
</evidence>
<keyword evidence="13" id="KW-1185">Reference proteome</keyword>
<feature type="transmembrane region" description="Helical" evidence="9">
    <location>
        <begin position="891"/>
        <end position="911"/>
    </location>
</feature>
<evidence type="ECO:0000313" key="13">
    <source>
        <dbReference type="Proteomes" id="UP000703661"/>
    </source>
</evidence>
<dbReference type="PROSITE" id="PS00211">
    <property type="entry name" value="ABC_TRANSPORTER_1"/>
    <property type="match status" value="2"/>
</dbReference>
<evidence type="ECO:0000256" key="8">
    <source>
        <dbReference type="ARBA" id="ARBA00023136"/>
    </source>
</evidence>
<evidence type="ECO:0000259" key="10">
    <source>
        <dbReference type="PROSITE" id="PS50893"/>
    </source>
</evidence>
<evidence type="ECO:0000256" key="2">
    <source>
        <dbReference type="ARBA" id="ARBA00022448"/>
    </source>
</evidence>
<dbReference type="InterPro" id="IPR027417">
    <property type="entry name" value="P-loop_NTPase"/>
</dbReference>
<dbReference type="InterPro" id="IPR036640">
    <property type="entry name" value="ABC1_TM_sf"/>
</dbReference>
<dbReference type="EMBL" id="JAAAID010001020">
    <property type="protein sequence ID" value="KAG0012209.1"/>
    <property type="molecule type" value="Genomic_DNA"/>
</dbReference>
<dbReference type="SUPFAM" id="SSF90123">
    <property type="entry name" value="ABC transporter transmembrane region"/>
    <property type="match status" value="2"/>
</dbReference>
<dbReference type="FunFam" id="3.40.50.300:FF:000163">
    <property type="entry name" value="Multidrug resistance-associated protein member 4"/>
    <property type="match status" value="1"/>
</dbReference>
<accession>A0A9P6SYT0</accession>
<comment type="caution">
    <text evidence="12">The sequence shown here is derived from an EMBL/GenBank/DDBJ whole genome shotgun (WGS) entry which is preliminary data.</text>
</comment>
<feature type="transmembrane region" description="Helical" evidence="9">
    <location>
        <begin position="1113"/>
        <end position="1134"/>
    </location>
</feature>
<evidence type="ECO:0000256" key="4">
    <source>
        <dbReference type="ARBA" id="ARBA00022737"/>
    </source>
</evidence>
<evidence type="ECO:0000256" key="5">
    <source>
        <dbReference type="ARBA" id="ARBA00022741"/>
    </source>
</evidence>
<evidence type="ECO:0000256" key="6">
    <source>
        <dbReference type="ARBA" id="ARBA00022840"/>
    </source>
</evidence>
<keyword evidence="7 9" id="KW-1133">Transmembrane helix</keyword>
<keyword evidence="6" id="KW-0067">ATP-binding</keyword>
<dbReference type="Gene3D" id="3.40.50.300">
    <property type="entry name" value="P-loop containing nucleotide triphosphate hydrolases"/>
    <property type="match status" value="2"/>
</dbReference>
<dbReference type="FunFam" id="3.40.50.300:FF:000997">
    <property type="entry name" value="Multidrug resistance-associated protein 1"/>
    <property type="match status" value="1"/>
</dbReference>
<dbReference type="CDD" id="cd18579">
    <property type="entry name" value="ABC_6TM_ABCC_D1"/>
    <property type="match status" value="1"/>
</dbReference>
<dbReference type="SUPFAM" id="SSF52540">
    <property type="entry name" value="P-loop containing nucleoside triphosphate hydrolases"/>
    <property type="match status" value="2"/>
</dbReference>
<evidence type="ECO:0000256" key="3">
    <source>
        <dbReference type="ARBA" id="ARBA00022692"/>
    </source>
</evidence>
<dbReference type="GO" id="GO:0005524">
    <property type="term" value="F:ATP binding"/>
    <property type="evidence" value="ECO:0007669"/>
    <property type="project" value="UniProtKB-KW"/>
</dbReference>
<feature type="transmembrane region" description="Helical" evidence="9">
    <location>
        <begin position="61"/>
        <end position="80"/>
    </location>
</feature>
<feature type="domain" description="ABC transmembrane type-1" evidence="11">
    <location>
        <begin position="891"/>
        <end position="1168"/>
    </location>
</feature>
<dbReference type="SMART" id="SM00382">
    <property type="entry name" value="AAA"/>
    <property type="match status" value="2"/>
</dbReference>
<dbReference type="GO" id="GO:0140359">
    <property type="term" value="F:ABC-type transporter activity"/>
    <property type="evidence" value="ECO:0007669"/>
    <property type="project" value="InterPro"/>
</dbReference>
<evidence type="ECO:0000313" key="12">
    <source>
        <dbReference type="EMBL" id="KAG0012209.1"/>
    </source>
</evidence>
<dbReference type="InterPro" id="IPR050173">
    <property type="entry name" value="ABC_transporter_C-like"/>
</dbReference>
<dbReference type="InterPro" id="IPR017871">
    <property type="entry name" value="ABC_transporter-like_CS"/>
</dbReference>
<gene>
    <name evidence="12" type="ORF">BGZ80_000131</name>
</gene>
<dbReference type="FunFam" id="1.20.1560.10:FF:000006">
    <property type="entry name" value="ATP-binding cassette, sub-family C (CFTR/MRP), member 9"/>
    <property type="match status" value="1"/>
</dbReference>
<evidence type="ECO:0000256" key="9">
    <source>
        <dbReference type="SAM" id="Phobius"/>
    </source>
</evidence>
<dbReference type="Proteomes" id="UP000703661">
    <property type="component" value="Unassembled WGS sequence"/>
</dbReference>
<comment type="subcellular location">
    <subcellularLocation>
        <location evidence="1">Vacuole membrane</location>
        <topology evidence="1">Multi-pass membrane protein</topology>
    </subcellularLocation>
</comment>
<keyword evidence="3 9" id="KW-0812">Transmembrane</keyword>
<dbReference type="PROSITE" id="PS50929">
    <property type="entry name" value="ABC_TM1F"/>
    <property type="match status" value="2"/>
</dbReference>
<feature type="transmembrane region" description="Helical" evidence="9">
    <location>
        <begin position="30"/>
        <end position="49"/>
    </location>
</feature>
<keyword evidence="8 9" id="KW-0472">Membrane</keyword>
<dbReference type="Pfam" id="PF00664">
    <property type="entry name" value="ABC_membrane"/>
    <property type="match status" value="2"/>
</dbReference>
<reference evidence="12" key="1">
    <citation type="journal article" date="2020" name="Fungal Divers.">
        <title>Resolving the Mortierellaceae phylogeny through synthesis of multi-gene phylogenetics and phylogenomics.</title>
        <authorList>
            <person name="Vandepol N."/>
            <person name="Liber J."/>
            <person name="Desiro A."/>
            <person name="Na H."/>
            <person name="Kennedy M."/>
            <person name="Barry K."/>
            <person name="Grigoriev I.V."/>
            <person name="Miller A.N."/>
            <person name="O'Donnell K."/>
            <person name="Stajich J.E."/>
            <person name="Bonito G."/>
        </authorList>
    </citation>
    <scope>NUCLEOTIDE SEQUENCE</scope>
    <source>
        <strain evidence="12">NRRL 2769</strain>
    </source>
</reference>
<dbReference type="PANTHER" id="PTHR24223:SF443">
    <property type="entry name" value="MULTIDRUG-RESISTANCE LIKE PROTEIN 1, ISOFORM I"/>
    <property type="match status" value="1"/>
</dbReference>
<dbReference type="FunFam" id="1.20.1560.10:FF:000013">
    <property type="entry name" value="ABC transporter C family member 2"/>
    <property type="match status" value="1"/>
</dbReference>
<evidence type="ECO:0000256" key="1">
    <source>
        <dbReference type="ARBA" id="ARBA00004128"/>
    </source>
</evidence>
<feature type="transmembrane region" description="Helical" evidence="9">
    <location>
        <begin position="449"/>
        <end position="469"/>
    </location>
</feature>
<dbReference type="InterPro" id="IPR003439">
    <property type="entry name" value="ABC_transporter-like_ATP-bd"/>
</dbReference>
<dbReference type="PROSITE" id="PS50893">
    <property type="entry name" value="ABC_TRANSPORTER_2"/>
    <property type="match status" value="2"/>
</dbReference>
<feature type="transmembrane region" description="Helical" evidence="9">
    <location>
        <begin position="1026"/>
        <end position="1045"/>
    </location>
</feature>
<keyword evidence="2" id="KW-0813">Transport</keyword>
<feature type="transmembrane region" description="Helical" evidence="9">
    <location>
        <begin position="92"/>
        <end position="111"/>
    </location>
</feature>
<dbReference type="Gene3D" id="1.20.1560.10">
    <property type="entry name" value="ABC transporter type 1, transmembrane domain"/>
    <property type="match status" value="2"/>
</dbReference>
<dbReference type="InterPro" id="IPR044746">
    <property type="entry name" value="ABCC_6TM_D1"/>
</dbReference>
<feature type="domain" description="ABC transporter" evidence="10">
    <location>
        <begin position="584"/>
        <end position="811"/>
    </location>
</feature>
<feature type="transmembrane region" description="Helical" evidence="9">
    <location>
        <begin position="931"/>
        <end position="953"/>
    </location>
</feature>